<feature type="compositionally biased region" description="Pro residues" evidence="1">
    <location>
        <begin position="24"/>
        <end position="37"/>
    </location>
</feature>
<evidence type="ECO:0000313" key="5">
    <source>
        <dbReference type="Proteomes" id="UP000813824"/>
    </source>
</evidence>
<dbReference type="Pfam" id="PF20231">
    <property type="entry name" value="DUF6589"/>
    <property type="match status" value="1"/>
</dbReference>
<name>A0A8K0XRL5_9AGAR</name>
<dbReference type="InterPro" id="IPR046496">
    <property type="entry name" value="DUF6589"/>
</dbReference>
<dbReference type="AlphaFoldDB" id="A0A8K0XRL5"/>
<gene>
    <name evidence="4" type="ORF">BXZ70DRAFT_891314</name>
    <name evidence="3" type="ORF">BXZ70DRAFT_891355</name>
</gene>
<evidence type="ECO:0000313" key="3">
    <source>
        <dbReference type="EMBL" id="KAH8101947.1"/>
    </source>
</evidence>
<dbReference type="Proteomes" id="UP000813824">
    <property type="component" value="Unassembled WGS sequence"/>
</dbReference>
<comment type="caution">
    <text evidence="4">The sequence shown here is derived from an EMBL/GenBank/DDBJ whole genome shotgun (WGS) entry which is preliminary data.</text>
</comment>
<feature type="domain" description="DUF6589" evidence="2">
    <location>
        <begin position="353"/>
        <end position="840"/>
    </location>
</feature>
<feature type="region of interest" description="Disordered" evidence="1">
    <location>
        <begin position="624"/>
        <end position="643"/>
    </location>
</feature>
<organism evidence="4 5">
    <name type="scientific">Cristinia sonorae</name>
    <dbReference type="NCBI Taxonomy" id="1940300"/>
    <lineage>
        <taxon>Eukaryota</taxon>
        <taxon>Fungi</taxon>
        <taxon>Dikarya</taxon>
        <taxon>Basidiomycota</taxon>
        <taxon>Agaricomycotina</taxon>
        <taxon>Agaricomycetes</taxon>
        <taxon>Agaricomycetidae</taxon>
        <taxon>Agaricales</taxon>
        <taxon>Pleurotineae</taxon>
        <taxon>Stephanosporaceae</taxon>
        <taxon>Cristinia</taxon>
    </lineage>
</organism>
<dbReference type="EMBL" id="JAEVFJ010000011">
    <property type="protein sequence ID" value="KAH8101957.1"/>
    <property type="molecule type" value="Genomic_DNA"/>
</dbReference>
<evidence type="ECO:0000256" key="1">
    <source>
        <dbReference type="SAM" id="MobiDB-lite"/>
    </source>
</evidence>
<evidence type="ECO:0000259" key="2">
    <source>
        <dbReference type="Pfam" id="PF20231"/>
    </source>
</evidence>
<feature type="region of interest" description="Disordered" evidence="1">
    <location>
        <begin position="1"/>
        <end position="53"/>
    </location>
</feature>
<reference evidence="4" key="1">
    <citation type="journal article" date="2021" name="New Phytol.">
        <title>Evolutionary innovations through gain and loss of genes in the ectomycorrhizal Boletales.</title>
        <authorList>
            <person name="Wu G."/>
            <person name="Miyauchi S."/>
            <person name="Morin E."/>
            <person name="Kuo A."/>
            <person name="Drula E."/>
            <person name="Varga T."/>
            <person name="Kohler A."/>
            <person name="Feng B."/>
            <person name="Cao Y."/>
            <person name="Lipzen A."/>
            <person name="Daum C."/>
            <person name="Hundley H."/>
            <person name="Pangilinan J."/>
            <person name="Johnson J."/>
            <person name="Barry K."/>
            <person name="LaButti K."/>
            <person name="Ng V."/>
            <person name="Ahrendt S."/>
            <person name="Min B."/>
            <person name="Choi I.G."/>
            <person name="Park H."/>
            <person name="Plett J.M."/>
            <person name="Magnuson J."/>
            <person name="Spatafora J.W."/>
            <person name="Nagy L.G."/>
            <person name="Henrissat B."/>
            <person name="Grigoriev I.V."/>
            <person name="Yang Z.L."/>
            <person name="Xu J."/>
            <person name="Martin F.M."/>
        </authorList>
    </citation>
    <scope>NUCLEOTIDE SEQUENCE</scope>
    <source>
        <strain evidence="4">KKN 215</strain>
    </source>
</reference>
<evidence type="ECO:0000313" key="4">
    <source>
        <dbReference type="EMBL" id="KAH8101957.1"/>
    </source>
</evidence>
<protein>
    <recommendedName>
        <fullName evidence="2">DUF6589 domain-containing protein</fullName>
    </recommendedName>
</protein>
<dbReference type="EMBL" id="JAEVFJ010000011">
    <property type="protein sequence ID" value="KAH8101947.1"/>
    <property type="molecule type" value="Genomic_DNA"/>
</dbReference>
<keyword evidence="5" id="KW-1185">Reference proteome</keyword>
<feature type="region of interest" description="Disordered" evidence="1">
    <location>
        <begin position="668"/>
        <end position="687"/>
    </location>
</feature>
<accession>A0A8K0XRL5</accession>
<feature type="compositionally biased region" description="Low complexity" evidence="1">
    <location>
        <begin position="38"/>
        <end position="50"/>
    </location>
</feature>
<dbReference type="OrthoDB" id="2993174at2759"/>
<proteinExistence type="predicted"/>
<feature type="compositionally biased region" description="Low complexity" evidence="1">
    <location>
        <begin position="673"/>
        <end position="685"/>
    </location>
</feature>
<sequence>MARRGRGPFQFAEPVTPDRFAGHQPPPPPSQRTPEPSPSRQRQPRRTPTQKIDDIIETINKARWTMAEFLENYFQPHLRGRSDVHRASLTGFLQGHVSRKADSEGQPIGYAANIVDLIYRNELGRPPLDSDEHDESFSTGKSFDELRYAQPAISTWATDLVARRLVTESNWLVSPDAGLRFDDRAPLTVHLLTRFIRPKERKRRATSTRHYRPVEIVITSLISEMLYARNQWVNLLPLVRSISFFAMKAHQSIYRVGSRFAHCTPYSTTRRALVSMAKAKRAQLNEVRGAENPPDVAVVLDNIQASAKRRDQRIGTSDKMIIGTGATAVYMEDCPPGALDLDSLLEKRKKGERRMFSAQVLVDDIDFAHLDTVATLHWLDALVFFVPDLACYRSDLTKLFATDLRKHQINPLRQTQVQPLGTNAFNETSTTGMIKALRDFSKQLGIDSEDKLKGKVQLFHGDGKTFETIGKVKKYLFGQPGNFESFQFAYEVQELWHMKWTDLVRICQGKMGKEAASVDPSTLAFLAVTIGSPVPSDSELKKVEFYPNARLLEVAVKTHMLHCWETHLGTNDLPKYFQQCLANNTFPPLQELRKIAYSLHCRYSTTHACERALDDQSLYSDSPHAFPRAENIPRPSSESANHDGDITMCGEGTDLGMTDCSQDRDQRMDIDSDSLSESSSSHSTSEVFKGDYPLANSCLLMRDGIWFLEVCRAVATGDTGRVWEILKVWIFTFAGSGHSNYTTYLLELYCKFRYETDDATRTAIMNNWLVNLSGKHGQFLELDLMQEHFNFWLEELAQHKGKEFDDEWYRDVLSMHVHHFLRLKEEMEAVVQIAPRRKTHTAPHLQNEYQEALRVFREYDLHRHHEGRDFGFHAKDDYKEGMASLQRGKKVAEFIEESMRERDSVDREIKLDGMITADARTYMCPPMQYSEEGRLYIPDIIEENE</sequence>